<feature type="region of interest" description="Disordered" evidence="1">
    <location>
        <begin position="78"/>
        <end position="114"/>
    </location>
</feature>
<organism evidence="2 3">
    <name type="scientific">Microthlaspi erraticum</name>
    <dbReference type="NCBI Taxonomy" id="1685480"/>
    <lineage>
        <taxon>Eukaryota</taxon>
        <taxon>Viridiplantae</taxon>
        <taxon>Streptophyta</taxon>
        <taxon>Embryophyta</taxon>
        <taxon>Tracheophyta</taxon>
        <taxon>Spermatophyta</taxon>
        <taxon>Magnoliopsida</taxon>
        <taxon>eudicotyledons</taxon>
        <taxon>Gunneridae</taxon>
        <taxon>Pentapetalae</taxon>
        <taxon>rosids</taxon>
        <taxon>malvids</taxon>
        <taxon>Brassicales</taxon>
        <taxon>Brassicaceae</taxon>
        <taxon>Coluteocarpeae</taxon>
        <taxon>Microthlaspi</taxon>
    </lineage>
</organism>
<feature type="region of interest" description="Disordered" evidence="1">
    <location>
        <begin position="425"/>
        <end position="446"/>
    </location>
</feature>
<dbReference type="Proteomes" id="UP000467841">
    <property type="component" value="Unassembled WGS sequence"/>
</dbReference>
<protein>
    <submittedName>
        <fullName evidence="2">Uncharacterized protein</fullName>
    </submittedName>
</protein>
<comment type="caution">
    <text evidence="2">The sequence shown here is derived from an EMBL/GenBank/DDBJ whole genome shotgun (WGS) entry which is preliminary data.</text>
</comment>
<sequence length="446" mass="48889">MYLRRASSPPCLLSWMKPPPLPAPPPPDLSVKPSLLWSLSLSGGLSTDSMAPQRRRCPNLSVTLPELSVLECESPVQLCPHPPPDPDPDLDLPHPVVSSPPDPPDPPDPASSCSTGLGLSATQFTFPSLSCHLLHSLNLHVPFAMIVAVAGDPLSKSRELFLDVPLPPFLQLVARTLGRRVVCYKFNSLPLQSGSFYLSMSLPLPQYEDVTLSLCRLLPLFEVAVQDLQPISLPSIVFMVWLARVVMDLDFARSIRCCSCVSHLSTNGRLLAPDLVAGKLALSTALLEAAFAGLIVLDVLFDSQSLNLPLISKDDAASPSKQDSEDEDGWSLFYSSPTNMAMQVNEKKSVGQEAFARIAPVCPAIAYAITVHNLFDALTSSSGHRLHFLVYDKYIRTLENGKRKDGKRKEERSDWPLFGIKEMKSESCEQQTSATEEDYNEISIDE</sequence>
<accession>A0A6D2J8U5</accession>
<dbReference type="AlphaFoldDB" id="A0A6D2J8U5"/>
<dbReference type="EMBL" id="CACVBM020001158">
    <property type="protein sequence ID" value="CAA7035457.1"/>
    <property type="molecule type" value="Genomic_DNA"/>
</dbReference>
<evidence type="ECO:0000313" key="3">
    <source>
        <dbReference type="Proteomes" id="UP000467841"/>
    </source>
</evidence>
<name>A0A6D2J8U5_9BRAS</name>
<proteinExistence type="predicted"/>
<reference evidence="2" key="1">
    <citation type="submission" date="2020-01" db="EMBL/GenBank/DDBJ databases">
        <authorList>
            <person name="Mishra B."/>
        </authorList>
    </citation>
    <scope>NUCLEOTIDE SEQUENCE [LARGE SCALE GENOMIC DNA]</scope>
</reference>
<gene>
    <name evidence="2" type="ORF">MERR_LOCUS22692</name>
</gene>
<feature type="compositionally biased region" description="Pro residues" evidence="1">
    <location>
        <begin position="17"/>
        <end position="28"/>
    </location>
</feature>
<feature type="compositionally biased region" description="Pro residues" evidence="1">
    <location>
        <begin position="98"/>
        <end position="109"/>
    </location>
</feature>
<evidence type="ECO:0000313" key="2">
    <source>
        <dbReference type="EMBL" id="CAA7035457.1"/>
    </source>
</evidence>
<feature type="compositionally biased region" description="Acidic residues" evidence="1">
    <location>
        <begin position="435"/>
        <end position="446"/>
    </location>
</feature>
<keyword evidence="3" id="KW-1185">Reference proteome</keyword>
<evidence type="ECO:0000256" key="1">
    <source>
        <dbReference type="SAM" id="MobiDB-lite"/>
    </source>
</evidence>
<feature type="region of interest" description="Disordered" evidence="1">
    <location>
        <begin position="1"/>
        <end position="33"/>
    </location>
</feature>
<dbReference type="OrthoDB" id="1658856at2759"/>
<dbReference type="PANTHER" id="PTHR31860:SF4">
    <property type="entry name" value="OS02G0637800 PROTEIN"/>
    <property type="match status" value="1"/>
</dbReference>
<dbReference type="PANTHER" id="PTHR31860">
    <property type="entry name" value="HEAT-INDUCIBLE TRANSCRIPTION REPRESSOR (DUF639)-RELATED"/>
    <property type="match status" value="1"/>
</dbReference>